<dbReference type="GO" id="GO:0005737">
    <property type="term" value="C:cytoplasm"/>
    <property type="evidence" value="ECO:0007669"/>
    <property type="project" value="TreeGrafter"/>
</dbReference>
<dbReference type="EMBL" id="JWIN03000020">
    <property type="protein sequence ID" value="KAB1261669.1"/>
    <property type="molecule type" value="Genomic_DNA"/>
</dbReference>
<protein>
    <submittedName>
        <fullName evidence="2">KH homology domain-containing protein 1</fullName>
    </submittedName>
</protein>
<dbReference type="PANTHER" id="PTHR31368">
    <property type="entry name" value="DEVELOPMENT PLURPOTENCY-ASSOCIATED PROTEIN 1/5 FAMILY MEMBER"/>
    <property type="match status" value="1"/>
</dbReference>
<dbReference type="PANTHER" id="PTHR31368:SF6">
    <property type="entry name" value="KH HOMOLOGY DOMAIN-CONTAINING PROTEIN 1"/>
    <property type="match status" value="1"/>
</dbReference>
<comment type="caution">
    <text evidence="2">The sequence shown here is derived from an EMBL/GenBank/DDBJ whole genome shotgun (WGS) entry which is preliminary data.</text>
</comment>
<organism evidence="2 3">
    <name type="scientific">Camelus dromedarius</name>
    <name type="common">Dromedary</name>
    <name type="synonym">Arabian camel</name>
    <dbReference type="NCBI Taxonomy" id="9838"/>
    <lineage>
        <taxon>Eukaryota</taxon>
        <taxon>Metazoa</taxon>
        <taxon>Chordata</taxon>
        <taxon>Craniata</taxon>
        <taxon>Vertebrata</taxon>
        <taxon>Euteleostomi</taxon>
        <taxon>Mammalia</taxon>
        <taxon>Eutheria</taxon>
        <taxon>Laurasiatheria</taxon>
        <taxon>Artiodactyla</taxon>
        <taxon>Tylopoda</taxon>
        <taxon>Camelidae</taxon>
        <taxon>Camelus</taxon>
    </lineage>
</organism>
<evidence type="ECO:0000313" key="2">
    <source>
        <dbReference type="EMBL" id="KAB1261669.1"/>
    </source>
</evidence>
<sequence length="126" mass="14122">MWSFRCASLLAGCLDGDHHHIEMHSQTFIQLEAGFTATGLTRVLIVGPLEGRQWLFLMIRSIGSWDSHSQARGQEMMQRVQSQPLTMHDLAVPRFLQPDPMALSLPPESEGCLSWNLPGLPVPMGW</sequence>
<dbReference type="Pfam" id="PF16005">
    <property type="entry name" value="MOEP19"/>
    <property type="match status" value="1"/>
</dbReference>
<dbReference type="InterPro" id="IPR031952">
    <property type="entry name" value="MOEP19_KH-like"/>
</dbReference>
<name>A0A5N4CS32_CAMDR</name>
<dbReference type="GO" id="GO:0003723">
    <property type="term" value="F:RNA binding"/>
    <property type="evidence" value="ECO:0007669"/>
    <property type="project" value="TreeGrafter"/>
</dbReference>
<evidence type="ECO:0000313" key="3">
    <source>
        <dbReference type="Proteomes" id="UP000299084"/>
    </source>
</evidence>
<keyword evidence="3" id="KW-1185">Reference proteome</keyword>
<dbReference type="Proteomes" id="UP000299084">
    <property type="component" value="Unassembled WGS sequence"/>
</dbReference>
<accession>A0A5N4CS32</accession>
<evidence type="ECO:0000259" key="1">
    <source>
        <dbReference type="Pfam" id="PF16005"/>
    </source>
</evidence>
<dbReference type="AlphaFoldDB" id="A0A5N4CS32"/>
<feature type="domain" description="KH-like RNA-binding" evidence="1">
    <location>
        <begin position="19"/>
        <end position="69"/>
    </location>
</feature>
<gene>
    <name evidence="2" type="ORF">Cadr_000021642</name>
</gene>
<proteinExistence type="predicted"/>
<reference evidence="2 3" key="1">
    <citation type="journal article" date="2019" name="Mol. Ecol. Resour.">
        <title>Improving Illumina assemblies with Hi-C and long reads: an example with the North African dromedary.</title>
        <authorList>
            <person name="Elbers J.P."/>
            <person name="Rogers M.F."/>
            <person name="Perelman P.L."/>
            <person name="Proskuryakova A.A."/>
            <person name="Serdyukova N.A."/>
            <person name="Johnson W.E."/>
            <person name="Horin P."/>
            <person name="Corander J."/>
            <person name="Murphy D."/>
            <person name="Burger P.A."/>
        </authorList>
    </citation>
    <scope>NUCLEOTIDE SEQUENCE [LARGE SCALE GENOMIC DNA]</scope>
    <source>
        <strain evidence="2">Drom800</strain>
        <tissue evidence="2">Blood</tissue>
    </source>
</reference>